<gene>
    <name evidence="2" type="ORF">AC579_5075</name>
</gene>
<protein>
    <submittedName>
        <fullName evidence="2">Uncharacterized protein</fullName>
    </submittedName>
</protein>
<keyword evidence="3" id="KW-1185">Reference proteome</keyword>
<evidence type="ECO:0000256" key="1">
    <source>
        <dbReference type="SAM" id="MobiDB-lite"/>
    </source>
</evidence>
<dbReference type="AlphaFoldDB" id="A0A139IMU5"/>
<accession>A0A139IMU5</accession>
<dbReference type="EMBL" id="LFZO01000044">
    <property type="protein sequence ID" value="KXT16127.1"/>
    <property type="molecule type" value="Genomic_DNA"/>
</dbReference>
<reference evidence="2 3" key="1">
    <citation type="submission" date="2015-07" db="EMBL/GenBank/DDBJ databases">
        <title>Comparative genomics of the Sigatoka disease complex on banana suggests a link between parallel evolutionary changes in Pseudocercospora fijiensis and Pseudocercospora eumusae and increased virulence on the banana host.</title>
        <authorList>
            <person name="Chang T.-C."/>
            <person name="Salvucci A."/>
            <person name="Crous P.W."/>
            <person name="Stergiopoulos I."/>
        </authorList>
    </citation>
    <scope>NUCLEOTIDE SEQUENCE [LARGE SCALE GENOMIC DNA]</scope>
    <source>
        <strain evidence="2 3">CBS 116634</strain>
    </source>
</reference>
<feature type="region of interest" description="Disordered" evidence="1">
    <location>
        <begin position="96"/>
        <end position="122"/>
    </location>
</feature>
<proteinExistence type="predicted"/>
<organism evidence="2 3">
    <name type="scientific">Pseudocercospora musae</name>
    <dbReference type="NCBI Taxonomy" id="113226"/>
    <lineage>
        <taxon>Eukaryota</taxon>
        <taxon>Fungi</taxon>
        <taxon>Dikarya</taxon>
        <taxon>Ascomycota</taxon>
        <taxon>Pezizomycotina</taxon>
        <taxon>Dothideomycetes</taxon>
        <taxon>Dothideomycetidae</taxon>
        <taxon>Mycosphaerellales</taxon>
        <taxon>Mycosphaerellaceae</taxon>
        <taxon>Pseudocercospora</taxon>
    </lineage>
</organism>
<evidence type="ECO:0000313" key="2">
    <source>
        <dbReference type="EMBL" id="KXT16127.1"/>
    </source>
</evidence>
<dbReference type="Proteomes" id="UP000073492">
    <property type="component" value="Unassembled WGS sequence"/>
</dbReference>
<name>A0A139IMU5_9PEZI</name>
<sequence>MGGRSSARLLDYPHQAMISPGLFTATVCSPSSATLVGLGLSRSTAASPTILLRRIEKFRLDHGYGVDTGQDPGLGSRNIRRAYRVTFVNFIQRHQSSKKQQGLDKPQNESDDSATCNTSMASASAVPNAEAEAVAEAAAIVDDTSFTENAWKPNLEARKNKCYCKKPHGGKKKYRGSSSIIYGDKKKKNCYQCYRNSNSCDDLGRRKHCGSDTDNDD</sequence>
<evidence type="ECO:0000313" key="3">
    <source>
        <dbReference type="Proteomes" id="UP000073492"/>
    </source>
</evidence>
<comment type="caution">
    <text evidence="2">The sequence shown here is derived from an EMBL/GenBank/DDBJ whole genome shotgun (WGS) entry which is preliminary data.</text>
</comment>